<dbReference type="GO" id="GO:0003677">
    <property type="term" value="F:DNA binding"/>
    <property type="evidence" value="ECO:0007669"/>
    <property type="project" value="UniProtKB-KW"/>
</dbReference>
<reference evidence="9" key="1">
    <citation type="submission" date="2011-03" db="EMBL/GenBank/DDBJ databases">
        <title>Draft genome sequence of Brevundimonas diminuta.</title>
        <authorList>
            <person name="Brown P.J.B."/>
            <person name="Buechlein A."/>
            <person name="Hemmerich C."/>
            <person name="Brun Y.V."/>
        </authorList>
    </citation>
    <scope>NUCLEOTIDE SEQUENCE [LARGE SCALE GENOMIC DNA]</scope>
    <source>
        <strain evidence="9">C19</strain>
    </source>
</reference>
<evidence type="ECO:0000256" key="4">
    <source>
        <dbReference type="ARBA" id="ARBA00022989"/>
    </source>
</evidence>
<keyword evidence="5 6" id="KW-0472">Membrane</keyword>
<keyword evidence="2" id="KW-1003">Cell membrane</keyword>
<dbReference type="Proteomes" id="UP000006512">
    <property type="component" value="Unassembled WGS sequence"/>
</dbReference>
<keyword evidence="4 6" id="KW-1133">Transmembrane helix</keyword>
<dbReference type="InterPro" id="IPR027417">
    <property type="entry name" value="P-loop_NTPase"/>
</dbReference>
<dbReference type="InterPro" id="IPR003593">
    <property type="entry name" value="AAA+_ATPase"/>
</dbReference>
<evidence type="ECO:0000256" key="1">
    <source>
        <dbReference type="ARBA" id="ARBA00004651"/>
    </source>
</evidence>
<keyword evidence="8" id="KW-0238">DNA-binding</keyword>
<dbReference type="PANTHER" id="PTHR37937:SF1">
    <property type="entry name" value="CONJUGATIVE TRANSFER: DNA TRANSPORT"/>
    <property type="match status" value="1"/>
</dbReference>
<protein>
    <submittedName>
        <fullName evidence="8">Type IV secretion-system coupling protein DNA-binding domain protein</fullName>
    </submittedName>
</protein>
<evidence type="ECO:0000256" key="6">
    <source>
        <dbReference type="SAM" id="Phobius"/>
    </source>
</evidence>
<name>F4QG01_9CAUL</name>
<dbReference type="CDD" id="cd01127">
    <property type="entry name" value="TrwB_TraG_TraD_VirD4"/>
    <property type="match status" value="1"/>
</dbReference>
<dbReference type="HOGENOM" id="CLU_329476_0_0_5"/>
<feature type="transmembrane region" description="Helical" evidence="6">
    <location>
        <begin position="61"/>
        <end position="80"/>
    </location>
</feature>
<dbReference type="SMART" id="SM00382">
    <property type="entry name" value="AAA"/>
    <property type="match status" value="1"/>
</dbReference>
<evidence type="ECO:0000259" key="7">
    <source>
        <dbReference type="SMART" id="SM00382"/>
    </source>
</evidence>
<dbReference type="Gene3D" id="3.40.50.300">
    <property type="entry name" value="P-loop containing nucleotide triphosphate hydrolases"/>
    <property type="match status" value="2"/>
</dbReference>
<organism evidence="8 9">
    <name type="scientific">Asticcacaulis biprosthecium C19</name>
    <dbReference type="NCBI Taxonomy" id="715226"/>
    <lineage>
        <taxon>Bacteria</taxon>
        <taxon>Pseudomonadati</taxon>
        <taxon>Pseudomonadota</taxon>
        <taxon>Alphaproteobacteria</taxon>
        <taxon>Caulobacterales</taxon>
        <taxon>Caulobacteraceae</taxon>
        <taxon>Asticcacaulis</taxon>
    </lineage>
</organism>
<keyword evidence="3 6" id="KW-0812">Transmembrane</keyword>
<dbReference type="EMBL" id="GL883076">
    <property type="protein sequence ID" value="EGF93812.1"/>
    <property type="molecule type" value="Genomic_DNA"/>
</dbReference>
<proteinExistence type="predicted"/>
<dbReference type="AlphaFoldDB" id="F4QG01"/>
<dbReference type="GO" id="GO:0005886">
    <property type="term" value="C:plasma membrane"/>
    <property type="evidence" value="ECO:0007669"/>
    <property type="project" value="UniProtKB-SubCell"/>
</dbReference>
<dbReference type="eggNOG" id="COG3505">
    <property type="taxonomic scope" value="Bacteria"/>
</dbReference>
<evidence type="ECO:0000313" key="8">
    <source>
        <dbReference type="EMBL" id="EGF93812.1"/>
    </source>
</evidence>
<evidence type="ECO:0000256" key="3">
    <source>
        <dbReference type="ARBA" id="ARBA00022692"/>
    </source>
</evidence>
<dbReference type="InterPro" id="IPR051539">
    <property type="entry name" value="T4SS-coupling_protein"/>
</dbReference>
<accession>F4QG01</accession>
<gene>
    <name evidence="8" type="ORF">ABI_00440</name>
</gene>
<evidence type="ECO:0000256" key="5">
    <source>
        <dbReference type="ARBA" id="ARBA00023136"/>
    </source>
</evidence>
<dbReference type="InterPro" id="IPR019476">
    <property type="entry name" value="T4SS_TraD_DNA-bd"/>
</dbReference>
<dbReference type="Pfam" id="PF10412">
    <property type="entry name" value="TrwB_AAD_bind"/>
    <property type="match status" value="1"/>
</dbReference>
<dbReference type="SUPFAM" id="SSF52540">
    <property type="entry name" value="P-loop containing nucleoside triphosphate hydrolases"/>
    <property type="match status" value="1"/>
</dbReference>
<feature type="domain" description="AAA+ ATPase" evidence="7">
    <location>
        <begin position="259"/>
        <end position="581"/>
    </location>
</feature>
<evidence type="ECO:0000313" key="9">
    <source>
        <dbReference type="Proteomes" id="UP000006512"/>
    </source>
</evidence>
<comment type="subcellular location">
    <subcellularLocation>
        <location evidence="1">Cell membrane</location>
        <topology evidence="1">Multi-pass membrane protein</topology>
    </subcellularLocation>
</comment>
<evidence type="ECO:0000256" key="2">
    <source>
        <dbReference type="ARBA" id="ARBA00022475"/>
    </source>
</evidence>
<sequence>MYAGLHVVAWLYTHIGAPLPDKLNVPDPTGVSHVVAAKMYDALPFVNAAVDRYFGYMWQGFWLWLVGSIATLTLVSYAFIRSGDEKLESHDIRGQQIVPLRTLLELIRGYNLSKARDINQDTLRALSLPTASIKNDLLHRAYMKVRDVTQGFADARDDIISVVGRVSGKSSNTEGEVEALLTDGDHYNRLLDEVRANSDLPHAILKDRRWAEGRLDKHHRDILNCIAHEAADRGLPFYVRPSDFRRPTIGKVPYPYKAEFEHTLVVGGTGSGKSVAIHDTIDNIKRCGDSGVIYDPEGEFIRAHYREGIDLIFNPFDMRSVDWSPYMDLHDLTHWQSSAADLFPDPKTGDPYWTLATRTIYSYTGWLLGTKMRSRAGRNPTISELLALLVGPHDKLYEHLKNTPAANTLGEKAGPRSDSLRSVLITGAERLSHLLGTKENFSIRNWINDPNQKGFLFLSAPEDLAATIKPILAHLSSLTITALLSRDPEQSKKTTWIILDEFTSLGKMDSLADSPARLRKFGGCMVVGMQQVSQIEEIYGEPKARSIVGQLRNKLILACNDPRTGEFMSDLIGKREVRRIEETTSYGANNIRDGVGLAPKDTVEPIAMPEQIQRLPTRTGYIMFSPGQQGSAFPVSLVTYPFVKRPHRAPSFVPHNRQNPIEIHYLQQLSAKDETLGGLMTPPEAKGLPGVEVTGQQDLDKEATRDDVADLAPVESEAVRSAPHQALVEEGSVTGLTVEDAAGKKAGRAAVLPQADNRAILDSLNDMVNGPDLFSGM</sequence>
<dbReference type="STRING" id="715226.ABI_00440"/>
<dbReference type="PANTHER" id="PTHR37937">
    <property type="entry name" value="CONJUGATIVE TRANSFER: DNA TRANSPORT"/>
    <property type="match status" value="1"/>
</dbReference>
<keyword evidence="9" id="KW-1185">Reference proteome</keyword>